<feature type="compositionally biased region" description="Basic and acidic residues" evidence="1">
    <location>
        <begin position="361"/>
        <end position="373"/>
    </location>
</feature>
<dbReference type="AlphaFoldDB" id="A0A0G4H8P3"/>
<keyword evidence="2" id="KW-0472">Membrane</keyword>
<dbReference type="EMBL" id="CDMZ01002015">
    <property type="protein sequence ID" value="CEM40317.1"/>
    <property type="molecule type" value="Genomic_DNA"/>
</dbReference>
<proteinExistence type="predicted"/>
<evidence type="ECO:0000256" key="1">
    <source>
        <dbReference type="SAM" id="MobiDB-lite"/>
    </source>
</evidence>
<organism evidence="3">
    <name type="scientific">Chromera velia CCMP2878</name>
    <dbReference type="NCBI Taxonomy" id="1169474"/>
    <lineage>
        <taxon>Eukaryota</taxon>
        <taxon>Sar</taxon>
        <taxon>Alveolata</taxon>
        <taxon>Colpodellida</taxon>
        <taxon>Chromeraceae</taxon>
        <taxon>Chromera</taxon>
    </lineage>
</organism>
<evidence type="ECO:0000256" key="2">
    <source>
        <dbReference type="SAM" id="Phobius"/>
    </source>
</evidence>
<feature type="region of interest" description="Disordered" evidence="1">
    <location>
        <begin position="352"/>
        <end position="373"/>
    </location>
</feature>
<dbReference type="VEuPathDB" id="CryptoDB:Cvel_25222"/>
<accession>A0A0G4H8P3</accession>
<evidence type="ECO:0000313" key="3">
    <source>
        <dbReference type="EMBL" id="CEM40317.1"/>
    </source>
</evidence>
<reference evidence="3" key="1">
    <citation type="submission" date="2014-11" db="EMBL/GenBank/DDBJ databases">
        <authorList>
            <person name="Otto D Thomas"/>
            <person name="Naeem Raeece"/>
        </authorList>
    </citation>
    <scope>NUCLEOTIDE SEQUENCE</scope>
</reference>
<feature type="transmembrane region" description="Helical" evidence="2">
    <location>
        <begin position="12"/>
        <end position="33"/>
    </location>
</feature>
<keyword evidence="2" id="KW-0812">Transmembrane</keyword>
<gene>
    <name evidence="3" type="ORF">Cvel_25222</name>
</gene>
<protein>
    <submittedName>
        <fullName evidence="3">Uncharacterized protein</fullName>
    </submittedName>
</protein>
<name>A0A0G4H8P3_9ALVE</name>
<keyword evidence="2" id="KW-1133">Transmembrane helix</keyword>
<sequence>MAKRFKPVHLCLILPIVIVLFQALTLLHFMGVLGPKSVYFQDTFQELPFEAAKKLLFRNVQYAVRKEGMQMDKEAQAAWKFYQSDLAAAGNPDHATVQRGPLRVLVVLPVSNRESTVDLFERNRQQLLAEGRGEGDSFDFALFHHSGDDSHWLARGWYREQTSEEGQQRRPAPASGESRAKDIVLNSVSPGCKLEFWYQISSSLAQNYHYLWLLDDDLDLSLFHWPLYKRVISKLSPLVSQPAVAPLTEGGWTTFWKHLEVCDGLHEVAVPVRDVPVVAREVRLVELMAAFIDARLWPFLLQRMQRHDRKSDACFDIMWSHLAAAAHQVCGVTGPLVVDASPVVHRDFRGLGPRVEAPTRSPEEIAGKRKAPREDGKCERDWVYPNCTPLSAEERDAAASTVSDALRLGRLDPKEQGGEGAKEGCWRRMSASDFAYTTSPGRELPDVQDASVWTTEDFQNRIKENRNGYRFWVREEFEKGLR</sequence>